<protein>
    <recommendedName>
        <fullName evidence="1">BTB domain-containing protein</fullName>
    </recommendedName>
</protein>
<dbReference type="AlphaFoldDB" id="A0AA36DQT0"/>
<dbReference type="EMBL" id="CATQJL010000001">
    <property type="protein sequence ID" value="CAJ0591485.1"/>
    <property type="molecule type" value="Genomic_DNA"/>
</dbReference>
<dbReference type="Gene3D" id="3.30.710.10">
    <property type="entry name" value="Potassium Channel Kv1.1, Chain A"/>
    <property type="match status" value="2"/>
</dbReference>
<feature type="domain" description="BTB" evidence="1">
    <location>
        <begin position="9"/>
        <end position="74"/>
    </location>
</feature>
<evidence type="ECO:0000259" key="1">
    <source>
        <dbReference type="PROSITE" id="PS50097"/>
    </source>
</evidence>
<accession>A0AA36DQT0</accession>
<organism evidence="2 3">
    <name type="scientific">Cylicocyclus nassatus</name>
    <name type="common">Nematode worm</name>
    <dbReference type="NCBI Taxonomy" id="53992"/>
    <lineage>
        <taxon>Eukaryota</taxon>
        <taxon>Metazoa</taxon>
        <taxon>Ecdysozoa</taxon>
        <taxon>Nematoda</taxon>
        <taxon>Chromadorea</taxon>
        <taxon>Rhabditida</taxon>
        <taxon>Rhabditina</taxon>
        <taxon>Rhabditomorpha</taxon>
        <taxon>Strongyloidea</taxon>
        <taxon>Strongylidae</taxon>
        <taxon>Cylicocyclus</taxon>
    </lineage>
</organism>
<dbReference type="SUPFAM" id="SSF54695">
    <property type="entry name" value="POZ domain"/>
    <property type="match status" value="2"/>
</dbReference>
<gene>
    <name evidence="2" type="ORF">CYNAS_LOCUS3468</name>
</gene>
<proteinExistence type="predicted"/>
<dbReference type="InterPro" id="IPR003131">
    <property type="entry name" value="T1-type_BTB"/>
</dbReference>
<evidence type="ECO:0000313" key="2">
    <source>
        <dbReference type="EMBL" id="CAJ0591485.1"/>
    </source>
</evidence>
<dbReference type="InterPro" id="IPR000210">
    <property type="entry name" value="BTB/POZ_dom"/>
</dbReference>
<comment type="caution">
    <text evidence="2">The sequence shown here is derived from an EMBL/GenBank/DDBJ whole genome shotgun (WGS) entry which is preliminary data.</text>
</comment>
<keyword evidence="3" id="KW-1185">Reference proteome</keyword>
<dbReference type="InterPro" id="IPR045068">
    <property type="entry name" value="BACURD1-3"/>
</dbReference>
<dbReference type="GO" id="GO:0051260">
    <property type="term" value="P:protein homooligomerization"/>
    <property type="evidence" value="ECO:0007669"/>
    <property type="project" value="InterPro"/>
</dbReference>
<dbReference type="PANTHER" id="PTHR11145">
    <property type="entry name" value="BTB/POZ DOMAIN-CONTAINING ADAPTER FOR CUL3-MEDIATED RHOA DEGRADATION PROTEIN FAMILY MEMBER"/>
    <property type="match status" value="1"/>
</dbReference>
<sequence length="325" mass="37243">MAESRASGGRVKLNVGGSAFESSLLTLTRFDNSMFSAMLADRWQRQEELFIDRNPAHFAKVLDYLRDGEYVVLPEDRNSLRDLRREADFYNLPGLVDICSSKLEEYEHPNHGELLKINVGGVIFETSLSTVTRAKNSVLFALVADSRQEHVFIDRDPTHFAKVLDYLRDGERFVPPSNDDTRDSLRNEAEFYNLPGLANLCACDVGDKVKWTKKAIDRCYMLRCENEEFCYYSGYRNNCMVCESELYGEDEGIPRYFGMEMSEVTDSEGWFALSDFITPSSFVSEPHIGYVMEVNSTCCLVHWQHKCGEYEIHAPKSLLRLANYV</sequence>
<evidence type="ECO:0000313" key="3">
    <source>
        <dbReference type="Proteomes" id="UP001176961"/>
    </source>
</evidence>
<dbReference type="InterPro" id="IPR011333">
    <property type="entry name" value="SKP1/BTB/POZ_sf"/>
</dbReference>
<dbReference type="Pfam" id="PF02214">
    <property type="entry name" value="BTB_2"/>
    <property type="match status" value="2"/>
</dbReference>
<reference evidence="2" key="1">
    <citation type="submission" date="2023-07" db="EMBL/GenBank/DDBJ databases">
        <authorList>
            <consortium name="CYATHOMIX"/>
        </authorList>
    </citation>
    <scope>NUCLEOTIDE SEQUENCE</scope>
    <source>
        <strain evidence="2">N/A</strain>
    </source>
</reference>
<dbReference type="Proteomes" id="UP001176961">
    <property type="component" value="Unassembled WGS sequence"/>
</dbReference>
<dbReference type="PROSITE" id="PS50097">
    <property type="entry name" value="BTB"/>
    <property type="match status" value="1"/>
</dbReference>
<dbReference type="PANTHER" id="PTHR11145:SF12">
    <property type="entry name" value="BTB DOMAIN-CONTAINING PROTEIN"/>
    <property type="match status" value="1"/>
</dbReference>
<name>A0AA36DQT0_CYLNA</name>
<dbReference type="SMART" id="SM00225">
    <property type="entry name" value="BTB"/>
    <property type="match status" value="2"/>
</dbReference>